<reference evidence="8" key="1">
    <citation type="submission" date="2023-07" db="EMBL/GenBank/DDBJ databases">
        <authorList>
            <person name="Pelsma A.J. K."/>
        </authorList>
    </citation>
    <scope>NUCLEOTIDE SEQUENCE</scope>
</reference>
<dbReference type="GO" id="GO:0009007">
    <property type="term" value="F:site-specific DNA-methyltransferase (adenine-specific) activity"/>
    <property type="evidence" value="ECO:0007669"/>
    <property type="project" value="UniProtKB-EC"/>
</dbReference>
<evidence type="ECO:0000256" key="3">
    <source>
        <dbReference type="ARBA" id="ARBA00022679"/>
    </source>
</evidence>
<keyword evidence="3" id="KW-0808">Transferase</keyword>
<dbReference type="PANTHER" id="PTHR33841">
    <property type="entry name" value="DNA METHYLTRANSFERASE YEEA-RELATED"/>
    <property type="match status" value="1"/>
</dbReference>
<dbReference type="PANTHER" id="PTHR33841:SF1">
    <property type="entry name" value="DNA METHYLTRANSFERASE A"/>
    <property type="match status" value="1"/>
</dbReference>
<feature type="region of interest" description="Disordered" evidence="5">
    <location>
        <begin position="701"/>
        <end position="725"/>
    </location>
</feature>
<organism evidence="8">
    <name type="scientific">freshwater sediment metagenome</name>
    <dbReference type="NCBI Taxonomy" id="556182"/>
    <lineage>
        <taxon>unclassified sequences</taxon>
        <taxon>metagenomes</taxon>
        <taxon>ecological metagenomes</taxon>
    </lineage>
</organism>
<comment type="catalytic activity">
    <reaction evidence="4">
        <text>a 2'-deoxyadenosine in DNA + S-adenosyl-L-methionine = an N(6)-methyl-2'-deoxyadenosine in DNA + S-adenosyl-L-homocysteine + H(+)</text>
        <dbReference type="Rhea" id="RHEA:15197"/>
        <dbReference type="Rhea" id="RHEA-COMP:12418"/>
        <dbReference type="Rhea" id="RHEA-COMP:12419"/>
        <dbReference type="ChEBI" id="CHEBI:15378"/>
        <dbReference type="ChEBI" id="CHEBI:57856"/>
        <dbReference type="ChEBI" id="CHEBI:59789"/>
        <dbReference type="ChEBI" id="CHEBI:90615"/>
        <dbReference type="ChEBI" id="CHEBI:90616"/>
        <dbReference type="EC" id="2.1.1.72"/>
    </reaction>
</comment>
<accession>A0AA48M1I6</accession>
<keyword evidence="2" id="KW-0489">Methyltransferase</keyword>
<dbReference type="EC" id="2.1.1.72" evidence="1"/>
<proteinExistence type="predicted"/>
<dbReference type="InterPro" id="IPR046816">
    <property type="entry name" value="MmeI_Mtase"/>
</dbReference>
<feature type="domain" description="MmeI-like helicase spacer" evidence="6">
    <location>
        <begin position="183"/>
        <end position="252"/>
    </location>
</feature>
<feature type="compositionally biased region" description="Basic and acidic residues" evidence="5">
    <location>
        <begin position="711"/>
        <end position="725"/>
    </location>
</feature>
<evidence type="ECO:0000259" key="6">
    <source>
        <dbReference type="Pfam" id="PF20465"/>
    </source>
</evidence>
<dbReference type="Pfam" id="PF20473">
    <property type="entry name" value="MmeI_Mtase"/>
    <property type="match status" value="1"/>
</dbReference>
<dbReference type="SUPFAM" id="SSF53335">
    <property type="entry name" value="S-adenosyl-L-methionine-dependent methyltransferases"/>
    <property type="match status" value="1"/>
</dbReference>
<name>A0AA48M1I6_9ZZZZ</name>
<dbReference type="Gene3D" id="3.40.50.150">
    <property type="entry name" value="Vaccinia Virus protein VP39"/>
    <property type="match status" value="1"/>
</dbReference>
<dbReference type="AlphaFoldDB" id="A0AA48M1I6"/>
<feature type="region of interest" description="Disordered" evidence="5">
    <location>
        <begin position="501"/>
        <end position="549"/>
    </location>
</feature>
<feature type="compositionally biased region" description="Basic and acidic residues" evidence="5">
    <location>
        <begin position="515"/>
        <end position="524"/>
    </location>
</feature>
<feature type="compositionally biased region" description="Low complexity" evidence="5">
    <location>
        <begin position="529"/>
        <end position="538"/>
    </location>
</feature>
<dbReference type="InterPro" id="IPR050953">
    <property type="entry name" value="N4_N6_ade-DNA_methylase"/>
</dbReference>
<dbReference type="GO" id="GO:0032259">
    <property type="term" value="P:methylation"/>
    <property type="evidence" value="ECO:0007669"/>
    <property type="project" value="UniProtKB-KW"/>
</dbReference>
<protein>
    <recommendedName>
        <fullName evidence="1">site-specific DNA-methyltransferase (adenine-specific)</fullName>
        <ecNumber evidence="1">2.1.1.72</ecNumber>
    </recommendedName>
</protein>
<evidence type="ECO:0000256" key="4">
    <source>
        <dbReference type="ARBA" id="ARBA00047942"/>
    </source>
</evidence>
<evidence type="ECO:0000256" key="2">
    <source>
        <dbReference type="ARBA" id="ARBA00022603"/>
    </source>
</evidence>
<gene>
    <name evidence="8" type="ORF">AMST5_03243</name>
</gene>
<evidence type="ECO:0000259" key="7">
    <source>
        <dbReference type="Pfam" id="PF20473"/>
    </source>
</evidence>
<feature type="domain" description="MmeI-like DNA-methyltransferase" evidence="7">
    <location>
        <begin position="365"/>
        <end position="411"/>
    </location>
</feature>
<evidence type="ECO:0000256" key="1">
    <source>
        <dbReference type="ARBA" id="ARBA00011900"/>
    </source>
</evidence>
<dbReference type="Pfam" id="PF20465">
    <property type="entry name" value="MmeI_hel"/>
    <property type="match status" value="1"/>
</dbReference>
<dbReference type="EMBL" id="OY288114">
    <property type="protein sequence ID" value="CAJ0881415.1"/>
    <property type="molecule type" value="Genomic_DNA"/>
</dbReference>
<evidence type="ECO:0000313" key="8">
    <source>
        <dbReference type="EMBL" id="CAJ0881415.1"/>
    </source>
</evidence>
<dbReference type="InterPro" id="IPR029063">
    <property type="entry name" value="SAM-dependent_MTases_sf"/>
</dbReference>
<evidence type="ECO:0000256" key="5">
    <source>
        <dbReference type="SAM" id="MobiDB-lite"/>
    </source>
</evidence>
<dbReference type="InterPro" id="IPR046819">
    <property type="entry name" value="MmeI_hel"/>
</dbReference>
<sequence>MTPQDFIRKWKDHALTERASAQEHFIDLCRLFDHPTPAEADPKGEEFAFEKGASITGGGDGWADVWKKGYFAWEYKKRRRNLDEAMVQLTRYAAALEHPPLLVVCDTIRFQIVTTWTNLETRKFEFELEDLLDPDKFKQLRAVFHDPDALKPKRTRAMITKEAADKFQTISDALQQRHPDREAVAHFVNQLVFCFFADSVKLLPEGLLRKLLSTAERRPKKSKDYFDKLFEQMEKGGEFDLTDIAHFNGGLFDGRRALPLEHGEIQLMFAATSLDWSLIDPTIFGTLFERFLDPDKRAQIGAHYTDADKIMMIVEPVILRPLRREWDALRADIHETMKPAREAGLAGRKGLADQNRKIAEARARATRLRDDFIARLAGLRVLDPACGSGNFLYLALQGVKDLEYRVINECETLAAYDGRVPAEADLVCYWFSKAWRAVGSGRALSVGLVSTNSIRGGANRRVLEPIAQAGAIFEAWSDEPWTIDGAAVRVSLVCFRAPRARGEGRGEGHAVGADEGPHAEEGAKRPSRSTRAGAATSSFETPAAPAPQDEVACRLDGVEVETINPDLTGRGFDITRAKRLKENEGVAFMGDTKGGAFDIPGELARSWLKAPLNPNGKANSDVLRPWVNGLDLTRRPRDMWIVDFGWEMSEEGAALYEEPFAYIREHVKPERDRNRRASYAKNWWRHVEPRPAMWEAIRALSPRHGRGPGHPRSDAAREDVDARDERGHNARYLATPRVAKHRLFIWQSATTCADYQIIAIARDDDTTFGILHSRFHEAWSLRLGTWLGVGNDPRYTPTTTFETFPFPEGLTPNIPASDYANDPRATRIAKAAARLDELRRNWLNPPDLVEIVPEVVPGYPDRILPKDAQAAAVLKTRTLTNLYNERPQWLVNAHAELDRAVAAAYGWPEDISIEDALARLLDLNLARAGG</sequence>